<gene>
    <name evidence="2" type="ORF">PVAP13_4KG114000</name>
</gene>
<feature type="region of interest" description="Disordered" evidence="1">
    <location>
        <begin position="1"/>
        <end position="68"/>
    </location>
</feature>
<evidence type="ECO:0000313" key="3">
    <source>
        <dbReference type="Proteomes" id="UP000823388"/>
    </source>
</evidence>
<feature type="compositionally biased region" description="Polar residues" evidence="1">
    <location>
        <begin position="23"/>
        <end position="40"/>
    </location>
</feature>
<name>A0A8T0TNI9_PANVG</name>
<evidence type="ECO:0000313" key="2">
    <source>
        <dbReference type="EMBL" id="KAG2611248.1"/>
    </source>
</evidence>
<dbReference type="EMBL" id="CM029043">
    <property type="protein sequence ID" value="KAG2611248.1"/>
    <property type="molecule type" value="Genomic_DNA"/>
</dbReference>
<organism evidence="2 3">
    <name type="scientific">Panicum virgatum</name>
    <name type="common">Blackwell switchgrass</name>
    <dbReference type="NCBI Taxonomy" id="38727"/>
    <lineage>
        <taxon>Eukaryota</taxon>
        <taxon>Viridiplantae</taxon>
        <taxon>Streptophyta</taxon>
        <taxon>Embryophyta</taxon>
        <taxon>Tracheophyta</taxon>
        <taxon>Spermatophyta</taxon>
        <taxon>Magnoliopsida</taxon>
        <taxon>Liliopsida</taxon>
        <taxon>Poales</taxon>
        <taxon>Poaceae</taxon>
        <taxon>PACMAD clade</taxon>
        <taxon>Panicoideae</taxon>
        <taxon>Panicodae</taxon>
        <taxon>Paniceae</taxon>
        <taxon>Panicinae</taxon>
        <taxon>Panicum</taxon>
        <taxon>Panicum sect. Hiantes</taxon>
    </lineage>
</organism>
<feature type="compositionally biased region" description="Basic residues" evidence="1">
    <location>
        <begin position="11"/>
        <end position="20"/>
    </location>
</feature>
<dbReference type="Proteomes" id="UP000823388">
    <property type="component" value="Chromosome 4K"/>
</dbReference>
<keyword evidence="3" id="KW-1185">Reference proteome</keyword>
<accession>A0A8T0TNI9</accession>
<sequence>MCQAQNSVRAFRGKSPHGHRGVPSSSIPATNRTCQRQARATSHLHVRLPSMDLLQEPSPRPPSANRFR</sequence>
<evidence type="ECO:0000256" key="1">
    <source>
        <dbReference type="SAM" id="MobiDB-lite"/>
    </source>
</evidence>
<comment type="caution">
    <text evidence="2">The sequence shown here is derived from an EMBL/GenBank/DDBJ whole genome shotgun (WGS) entry which is preliminary data.</text>
</comment>
<reference evidence="2" key="1">
    <citation type="submission" date="2020-05" db="EMBL/GenBank/DDBJ databases">
        <title>WGS assembly of Panicum virgatum.</title>
        <authorList>
            <person name="Lovell J.T."/>
            <person name="Jenkins J."/>
            <person name="Shu S."/>
            <person name="Juenger T.E."/>
            <person name="Schmutz J."/>
        </authorList>
    </citation>
    <scope>NUCLEOTIDE SEQUENCE</scope>
    <source>
        <strain evidence="2">AP13</strain>
    </source>
</reference>
<dbReference type="AlphaFoldDB" id="A0A8T0TNI9"/>
<proteinExistence type="predicted"/>
<protein>
    <submittedName>
        <fullName evidence="2">Uncharacterized protein</fullName>
    </submittedName>
</protein>